<proteinExistence type="predicted"/>
<evidence type="ECO:0000313" key="2">
    <source>
        <dbReference type="Proteomes" id="UP000186997"/>
    </source>
</evidence>
<name>A0A1R3XN79_9RHOB</name>
<keyword evidence="2" id="KW-1185">Reference proteome</keyword>
<reference evidence="2" key="1">
    <citation type="submission" date="2017-01" db="EMBL/GenBank/DDBJ databases">
        <authorList>
            <person name="Varghese N."/>
            <person name="Submissions S."/>
        </authorList>
    </citation>
    <scope>NUCLEOTIDE SEQUENCE [LARGE SCALE GENOMIC DNA]</scope>
    <source>
        <strain evidence="2">DSM 29591</strain>
    </source>
</reference>
<sequence>MPVANLIDYTTTLSSPPPGSVNVLIGKKVEGPGGQWVPCATKMADGAYYSGLFQVGPGKRQVCAASVSFHCPNEALSRAIDLASSAAA</sequence>
<organism evidence="1 2">
    <name type="scientific">Yoonia rosea</name>
    <dbReference type="NCBI Taxonomy" id="287098"/>
    <lineage>
        <taxon>Bacteria</taxon>
        <taxon>Pseudomonadati</taxon>
        <taxon>Pseudomonadota</taxon>
        <taxon>Alphaproteobacteria</taxon>
        <taxon>Rhodobacterales</taxon>
        <taxon>Paracoccaceae</taxon>
        <taxon>Yoonia</taxon>
    </lineage>
</organism>
<dbReference type="EMBL" id="FTPR01000004">
    <property type="protein sequence ID" value="SIT92033.1"/>
    <property type="molecule type" value="Genomic_DNA"/>
</dbReference>
<dbReference type="AlphaFoldDB" id="A0A1R3XN79"/>
<gene>
    <name evidence="1" type="ORF">SAMN05421665_3548</name>
</gene>
<protein>
    <submittedName>
        <fullName evidence="1">Uncharacterized protein</fullName>
    </submittedName>
</protein>
<accession>A0A1R3XN79</accession>
<dbReference type="RefSeq" id="WP_055296007.1">
    <property type="nucleotide sequence ID" value="NZ_FTPR01000004.1"/>
</dbReference>
<evidence type="ECO:0000313" key="1">
    <source>
        <dbReference type="EMBL" id="SIT92033.1"/>
    </source>
</evidence>
<dbReference type="OrthoDB" id="7866162at2"/>
<dbReference type="Proteomes" id="UP000186997">
    <property type="component" value="Unassembled WGS sequence"/>
</dbReference>